<dbReference type="InterPro" id="IPR032828">
    <property type="entry name" value="PolyA_RNA-bd"/>
</dbReference>
<name>A0A5C5XEG4_9PLAN</name>
<dbReference type="EMBL" id="SJPG01000001">
    <property type="protein sequence ID" value="TWT61188.1"/>
    <property type="molecule type" value="Genomic_DNA"/>
</dbReference>
<dbReference type="InterPro" id="IPR032810">
    <property type="entry name" value="CCA-adding_enz_C"/>
</dbReference>
<evidence type="ECO:0000256" key="7">
    <source>
        <dbReference type="ARBA" id="ARBA00022842"/>
    </source>
</evidence>
<evidence type="ECO:0000256" key="1">
    <source>
        <dbReference type="ARBA" id="ARBA00001946"/>
    </source>
</evidence>
<comment type="cofactor">
    <cofactor evidence="1">
        <name>Mg(2+)</name>
        <dbReference type="ChEBI" id="CHEBI:18420"/>
    </cofactor>
</comment>
<feature type="domain" description="Poly A polymerase head" evidence="10">
    <location>
        <begin position="24"/>
        <end position="149"/>
    </location>
</feature>
<keyword evidence="4 13" id="KW-0548">Nucleotidyltransferase</keyword>
<evidence type="ECO:0000259" key="10">
    <source>
        <dbReference type="Pfam" id="PF01743"/>
    </source>
</evidence>
<evidence type="ECO:0000256" key="3">
    <source>
        <dbReference type="ARBA" id="ARBA00022694"/>
    </source>
</evidence>
<evidence type="ECO:0000313" key="13">
    <source>
        <dbReference type="EMBL" id="TWT61188.1"/>
    </source>
</evidence>
<proteinExistence type="inferred from homology"/>
<evidence type="ECO:0000259" key="11">
    <source>
        <dbReference type="Pfam" id="PF12627"/>
    </source>
</evidence>
<gene>
    <name evidence="13" type="ORF">Pan54_19230</name>
</gene>
<feature type="domain" description="tRNA nucleotidyltransferase/poly(A) polymerase RNA and SrmB- binding" evidence="11">
    <location>
        <begin position="176"/>
        <end position="236"/>
    </location>
</feature>
<dbReference type="SUPFAM" id="SSF81301">
    <property type="entry name" value="Nucleotidyltransferase"/>
    <property type="match status" value="1"/>
</dbReference>
<evidence type="ECO:0000259" key="12">
    <source>
        <dbReference type="Pfam" id="PF13735"/>
    </source>
</evidence>
<evidence type="ECO:0000313" key="14">
    <source>
        <dbReference type="Proteomes" id="UP000316095"/>
    </source>
</evidence>
<reference evidence="13 14" key="1">
    <citation type="submission" date="2019-02" db="EMBL/GenBank/DDBJ databases">
        <title>Deep-cultivation of Planctomycetes and their phenomic and genomic characterization uncovers novel biology.</title>
        <authorList>
            <person name="Wiegand S."/>
            <person name="Jogler M."/>
            <person name="Boedeker C."/>
            <person name="Pinto D."/>
            <person name="Vollmers J."/>
            <person name="Rivas-Marin E."/>
            <person name="Kohn T."/>
            <person name="Peeters S.H."/>
            <person name="Heuer A."/>
            <person name="Rast P."/>
            <person name="Oberbeckmann S."/>
            <person name="Bunk B."/>
            <person name="Jeske O."/>
            <person name="Meyerdierks A."/>
            <person name="Storesund J.E."/>
            <person name="Kallscheuer N."/>
            <person name="Luecker S."/>
            <person name="Lage O.M."/>
            <person name="Pohl T."/>
            <person name="Merkel B.J."/>
            <person name="Hornburger P."/>
            <person name="Mueller R.-W."/>
            <person name="Bruemmer F."/>
            <person name="Labrenz M."/>
            <person name="Spormann A.M."/>
            <person name="Op Den Camp H."/>
            <person name="Overmann J."/>
            <person name="Amann R."/>
            <person name="Jetten M.S.M."/>
            <person name="Mascher T."/>
            <person name="Medema M.H."/>
            <person name="Devos D.P."/>
            <person name="Kaster A.-K."/>
            <person name="Ovreas L."/>
            <person name="Rohde M."/>
            <person name="Galperin M.Y."/>
            <person name="Jogler C."/>
        </authorList>
    </citation>
    <scope>NUCLEOTIDE SEQUENCE [LARGE SCALE GENOMIC DNA]</scope>
    <source>
        <strain evidence="13 14">Pan54</strain>
    </source>
</reference>
<dbReference type="SUPFAM" id="SSF81891">
    <property type="entry name" value="Poly A polymerase C-terminal region-like"/>
    <property type="match status" value="1"/>
</dbReference>
<dbReference type="PANTHER" id="PTHR46173">
    <property type="entry name" value="CCA TRNA NUCLEOTIDYLTRANSFERASE 1, MITOCHONDRIAL"/>
    <property type="match status" value="1"/>
</dbReference>
<dbReference type="GO" id="GO:0000166">
    <property type="term" value="F:nucleotide binding"/>
    <property type="evidence" value="ECO:0007669"/>
    <property type="project" value="UniProtKB-KW"/>
</dbReference>
<dbReference type="InterPro" id="IPR002646">
    <property type="entry name" value="PolA_pol_head_dom"/>
</dbReference>
<dbReference type="InterPro" id="IPR050264">
    <property type="entry name" value="Bact_CCA-adding_enz_type3_sf"/>
</dbReference>
<comment type="similarity">
    <text evidence="9">Belongs to the tRNA nucleotidyltransferase/poly(A) polymerase family.</text>
</comment>
<dbReference type="GO" id="GO:1990817">
    <property type="term" value="F:poly(A) RNA polymerase activity"/>
    <property type="evidence" value="ECO:0007669"/>
    <property type="project" value="UniProtKB-EC"/>
</dbReference>
<evidence type="ECO:0000256" key="2">
    <source>
        <dbReference type="ARBA" id="ARBA00022679"/>
    </source>
</evidence>
<evidence type="ECO:0000256" key="5">
    <source>
        <dbReference type="ARBA" id="ARBA00022723"/>
    </source>
</evidence>
<keyword evidence="7" id="KW-0460">Magnesium</keyword>
<keyword evidence="5" id="KW-0479">Metal-binding</keyword>
<evidence type="ECO:0000256" key="8">
    <source>
        <dbReference type="ARBA" id="ARBA00022884"/>
    </source>
</evidence>
<dbReference type="GO" id="GO:0046872">
    <property type="term" value="F:metal ion binding"/>
    <property type="evidence" value="ECO:0007669"/>
    <property type="project" value="UniProtKB-KW"/>
</dbReference>
<feature type="domain" description="CCA-adding enzyme C-terminal" evidence="12">
    <location>
        <begin position="278"/>
        <end position="409"/>
    </location>
</feature>
<dbReference type="OrthoDB" id="9805698at2"/>
<dbReference type="RefSeq" id="WP_146503210.1">
    <property type="nucleotide sequence ID" value="NZ_SJPG01000001.1"/>
</dbReference>
<dbReference type="EC" id="2.7.7.19" evidence="13"/>
<dbReference type="GO" id="GO:0008033">
    <property type="term" value="P:tRNA processing"/>
    <property type="evidence" value="ECO:0007669"/>
    <property type="project" value="UniProtKB-KW"/>
</dbReference>
<keyword evidence="6" id="KW-0547">Nucleotide-binding</keyword>
<protein>
    <submittedName>
        <fullName evidence="13">tRNA nucleotidyltransferase/poly(A) polymerase</fullName>
        <ecNumber evidence="13">2.7.7.19</ecNumber>
    </submittedName>
</protein>
<dbReference type="Pfam" id="PF01743">
    <property type="entry name" value="PolyA_pol"/>
    <property type="match status" value="1"/>
</dbReference>
<keyword evidence="14" id="KW-1185">Reference proteome</keyword>
<organism evidence="13 14">
    <name type="scientific">Rubinisphaera italica</name>
    <dbReference type="NCBI Taxonomy" id="2527969"/>
    <lineage>
        <taxon>Bacteria</taxon>
        <taxon>Pseudomonadati</taxon>
        <taxon>Planctomycetota</taxon>
        <taxon>Planctomycetia</taxon>
        <taxon>Planctomycetales</taxon>
        <taxon>Planctomycetaceae</taxon>
        <taxon>Rubinisphaera</taxon>
    </lineage>
</organism>
<keyword evidence="8 9" id="KW-0694">RNA-binding</keyword>
<dbReference type="InterPro" id="IPR043519">
    <property type="entry name" value="NT_sf"/>
</dbReference>
<dbReference type="Gene3D" id="3.30.460.10">
    <property type="entry name" value="Beta Polymerase, domain 2"/>
    <property type="match status" value="1"/>
</dbReference>
<accession>A0A5C5XEG4</accession>
<dbReference type="Pfam" id="PF13735">
    <property type="entry name" value="tRNA_NucTran2_2"/>
    <property type="match status" value="1"/>
</dbReference>
<sequence>MPADPQRQFAIEIVNRLVEEGYEAYWAGGCVRDFLLGNKPKDYDVATNALPLDIRRIFGQRKTLAVGESFGVIVVLGPSKEAGMIEVATFRSDGNYLDGRRPESIEFCSAQEDAKRRDYTINGMFFDPRNNQVLDYVGGQEDLKAGRIRAIGNPVERMTEDKLRMLRAVRFTARFGFDLDEQTAQGIRRMASEIEVVSRERISQELRLILAHPNRMLAVQLLESLQLLFPIFPVLESLWKPKVAEVIHQMLLAQQSDSFELAMAILLSVVIENETNSETVLNQFCRDLKLSNSEIETIHWLLIHRHVLKDANRLPLHQLKPLLINPNCELLLEWMHIAAKVQNSKSTDVDFCREYLNKTSKETLAPPPLVTGQDLIQAGLKPGPDFANLLKRVRNAQLDEQIATREEGLTLIGLSEND</sequence>
<dbReference type="Gene3D" id="1.10.3090.10">
    <property type="entry name" value="cca-adding enzyme, domain 2"/>
    <property type="match status" value="1"/>
</dbReference>
<evidence type="ECO:0000256" key="9">
    <source>
        <dbReference type="RuleBase" id="RU003953"/>
    </source>
</evidence>
<evidence type="ECO:0000256" key="4">
    <source>
        <dbReference type="ARBA" id="ARBA00022695"/>
    </source>
</evidence>
<dbReference type="GO" id="GO:0000049">
    <property type="term" value="F:tRNA binding"/>
    <property type="evidence" value="ECO:0007669"/>
    <property type="project" value="TreeGrafter"/>
</dbReference>
<dbReference type="AlphaFoldDB" id="A0A5C5XEG4"/>
<dbReference type="PANTHER" id="PTHR46173:SF1">
    <property type="entry name" value="CCA TRNA NUCLEOTIDYLTRANSFERASE 1, MITOCHONDRIAL"/>
    <property type="match status" value="1"/>
</dbReference>
<dbReference type="Pfam" id="PF12627">
    <property type="entry name" value="PolyA_pol_RNAbd"/>
    <property type="match status" value="1"/>
</dbReference>
<keyword evidence="2 9" id="KW-0808">Transferase</keyword>
<dbReference type="CDD" id="cd05398">
    <property type="entry name" value="NT_ClassII-CCAase"/>
    <property type="match status" value="1"/>
</dbReference>
<evidence type="ECO:0000256" key="6">
    <source>
        <dbReference type="ARBA" id="ARBA00022741"/>
    </source>
</evidence>
<keyword evidence="3" id="KW-0819">tRNA processing</keyword>
<dbReference type="Proteomes" id="UP000316095">
    <property type="component" value="Unassembled WGS sequence"/>
</dbReference>
<comment type="caution">
    <text evidence="13">The sequence shown here is derived from an EMBL/GenBank/DDBJ whole genome shotgun (WGS) entry which is preliminary data.</text>
</comment>